<feature type="non-terminal residue" evidence="1">
    <location>
        <position position="1"/>
    </location>
</feature>
<evidence type="ECO:0000313" key="2">
    <source>
        <dbReference type="Proteomes" id="UP000265520"/>
    </source>
</evidence>
<keyword evidence="2" id="KW-1185">Reference proteome</keyword>
<protein>
    <submittedName>
        <fullName evidence="1">Uncharacterized protein</fullName>
    </submittedName>
</protein>
<accession>A0A392W493</accession>
<reference evidence="1 2" key="1">
    <citation type="journal article" date="2018" name="Front. Plant Sci.">
        <title>Red Clover (Trifolium pratense) and Zigzag Clover (T. medium) - A Picture of Genomic Similarities and Differences.</title>
        <authorList>
            <person name="Dluhosova J."/>
            <person name="Istvanek J."/>
            <person name="Nedelnik J."/>
            <person name="Repkova J."/>
        </authorList>
    </citation>
    <scope>NUCLEOTIDE SEQUENCE [LARGE SCALE GENOMIC DNA]</scope>
    <source>
        <strain evidence="2">cv. 10/8</strain>
        <tissue evidence="1">Leaf</tissue>
    </source>
</reference>
<proteinExistence type="predicted"/>
<comment type="caution">
    <text evidence="1">The sequence shown here is derived from an EMBL/GenBank/DDBJ whole genome shotgun (WGS) entry which is preliminary data.</text>
</comment>
<name>A0A392W493_9FABA</name>
<dbReference type="AlphaFoldDB" id="A0A392W493"/>
<dbReference type="Proteomes" id="UP000265520">
    <property type="component" value="Unassembled WGS sequence"/>
</dbReference>
<sequence>VVNESQRPPPAAVHGIAPGTYTVEDSGAPALTGGSGIDHHQCYFNK</sequence>
<organism evidence="1 2">
    <name type="scientific">Trifolium medium</name>
    <dbReference type="NCBI Taxonomy" id="97028"/>
    <lineage>
        <taxon>Eukaryota</taxon>
        <taxon>Viridiplantae</taxon>
        <taxon>Streptophyta</taxon>
        <taxon>Embryophyta</taxon>
        <taxon>Tracheophyta</taxon>
        <taxon>Spermatophyta</taxon>
        <taxon>Magnoliopsida</taxon>
        <taxon>eudicotyledons</taxon>
        <taxon>Gunneridae</taxon>
        <taxon>Pentapetalae</taxon>
        <taxon>rosids</taxon>
        <taxon>fabids</taxon>
        <taxon>Fabales</taxon>
        <taxon>Fabaceae</taxon>
        <taxon>Papilionoideae</taxon>
        <taxon>50 kb inversion clade</taxon>
        <taxon>NPAAA clade</taxon>
        <taxon>Hologalegina</taxon>
        <taxon>IRL clade</taxon>
        <taxon>Trifolieae</taxon>
        <taxon>Trifolium</taxon>
    </lineage>
</organism>
<dbReference type="EMBL" id="LXQA011377085">
    <property type="protein sequence ID" value="MCI95137.1"/>
    <property type="molecule type" value="Genomic_DNA"/>
</dbReference>
<evidence type="ECO:0000313" key="1">
    <source>
        <dbReference type="EMBL" id="MCI95137.1"/>
    </source>
</evidence>